<gene>
    <name evidence="1" type="ORF">AVDCRST_MAG56-8238</name>
</gene>
<proteinExistence type="predicted"/>
<accession>A0A6J4LR57</accession>
<protein>
    <submittedName>
        <fullName evidence="1">Uncharacterized protein</fullName>
    </submittedName>
</protein>
<organism evidence="1">
    <name type="scientific">uncultured Cytophagales bacterium</name>
    <dbReference type="NCBI Taxonomy" id="158755"/>
    <lineage>
        <taxon>Bacteria</taxon>
        <taxon>Pseudomonadati</taxon>
        <taxon>Bacteroidota</taxon>
        <taxon>Sphingobacteriia</taxon>
        <taxon>Sphingobacteriales</taxon>
        <taxon>environmental samples</taxon>
    </lineage>
</organism>
<evidence type="ECO:0000313" key="1">
    <source>
        <dbReference type="EMBL" id="CAA9339304.1"/>
    </source>
</evidence>
<dbReference type="AlphaFoldDB" id="A0A6J4LR57"/>
<reference evidence="1" key="1">
    <citation type="submission" date="2020-02" db="EMBL/GenBank/DDBJ databases">
        <authorList>
            <person name="Meier V. D."/>
        </authorList>
    </citation>
    <scope>NUCLEOTIDE SEQUENCE</scope>
    <source>
        <strain evidence="1">AVDCRST_MAG56</strain>
    </source>
</reference>
<dbReference type="EMBL" id="CADCTQ010000655">
    <property type="protein sequence ID" value="CAA9339304.1"/>
    <property type="molecule type" value="Genomic_DNA"/>
</dbReference>
<sequence>MSYHTNLFITHLFTTINADSCLKIMSKKILPPGRWPLSFQLYN</sequence>
<name>A0A6J4LR57_9SPHI</name>